<reference evidence="2" key="1">
    <citation type="submission" date="2016-02" db="EMBL/GenBank/DDBJ databases">
        <title>Draft genome sequence of Microdochium bolleyi, a fungal endophyte of beachgrass.</title>
        <authorList>
            <consortium name="DOE Joint Genome Institute"/>
            <person name="David A.S."/>
            <person name="May G."/>
            <person name="Haridas S."/>
            <person name="Lim J."/>
            <person name="Wang M."/>
            <person name="Labutti K."/>
            <person name="Lipzen A."/>
            <person name="Barry K."/>
            <person name="Grigoriev I.V."/>
        </authorList>
    </citation>
    <scope>NUCLEOTIDE SEQUENCE [LARGE SCALE GENOMIC DNA]</scope>
    <source>
        <strain evidence="2">J235TASD1</strain>
    </source>
</reference>
<gene>
    <name evidence="1" type="ORF">Micbo1qcDRAFT_206175</name>
</gene>
<evidence type="ECO:0008006" key="3">
    <source>
        <dbReference type="Google" id="ProtNLM"/>
    </source>
</evidence>
<name>A0A136IY57_9PEZI</name>
<dbReference type="AlphaFoldDB" id="A0A136IY57"/>
<accession>A0A136IY57</accession>
<keyword evidence="2" id="KW-1185">Reference proteome</keyword>
<proteinExistence type="predicted"/>
<evidence type="ECO:0000313" key="1">
    <source>
        <dbReference type="EMBL" id="KXJ89905.1"/>
    </source>
</evidence>
<dbReference type="OrthoDB" id="1046782at2759"/>
<organism evidence="1 2">
    <name type="scientific">Microdochium bolleyi</name>
    <dbReference type="NCBI Taxonomy" id="196109"/>
    <lineage>
        <taxon>Eukaryota</taxon>
        <taxon>Fungi</taxon>
        <taxon>Dikarya</taxon>
        <taxon>Ascomycota</taxon>
        <taxon>Pezizomycotina</taxon>
        <taxon>Sordariomycetes</taxon>
        <taxon>Xylariomycetidae</taxon>
        <taxon>Xylariales</taxon>
        <taxon>Microdochiaceae</taxon>
        <taxon>Microdochium</taxon>
    </lineage>
</organism>
<protein>
    <recommendedName>
        <fullName evidence="3">Fucose-specific lectin</fullName>
    </recommendedName>
</protein>
<sequence length="314" mass="33808">MLWSDPQPLFSAQDTGSSVRPALCDFNGSLFVAWPSMPDLGKEFAPSFSFTSRNASDDGWNPLKTVKFTDSAGKHDPTKHQDYVSALVVFQNSLYALVPVTSATSTGLEVFLYDGATFNKCATWSGDWHTDVAATTANGVLYVIGHRLSDSKIIWTHTNSSLAGPTNPPTLLTGQYSTQNLGLTARNGAVVALFLGIIGMGVIEMILDMTVTPPVWNVTDETAQVGRSGVSAMTTPDDAYSWISFKSTQADCIDICNYRFNDMCYDSADSLGDDNPAACHNEAALCWSAGKVYAVWNADTGKGPLHFRTSVPGQ</sequence>
<dbReference type="Proteomes" id="UP000070501">
    <property type="component" value="Unassembled WGS sequence"/>
</dbReference>
<dbReference type="InParanoid" id="A0A136IY57"/>
<dbReference type="EMBL" id="KQ964254">
    <property type="protein sequence ID" value="KXJ89905.1"/>
    <property type="molecule type" value="Genomic_DNA"/>
</dbReference>
<evidence type="ECO:0000313" key="2">
    <source>
        <dbReference type="Proteomes" id="UP000070501"/>
    </source>
</evidence>